<dbReference type="InterPro" id="IPR032514">
    <property type="entry name" value="GtaA_central"/>
</dbReference>
<name>A0A9P6EMZ4_9AGAR</name>
<accession>A0A9P6EMZ4</accession>
<proteinExistence type="predicted"/>
<evidence type="ECO:0000259" key="1">
    <source>
        <dbReference type="Pfam" id="PF16335"/>
    </source>
</evidence>
<evidence type="ECO:0000313" key="3">
    <source>
        <dbReference type="Proteomes" id="UP000807306"/>
    </source>
</evidence>
<sequence>MEKHKSLMQNWRALAWSKDHIMAIFGVPASWSLLHSNYADKLLHTSIIPEDLYDAQVFFYAAQIITAPQYGFSYDSRLNQSRSDWSILTASAISNIEVRDFIIESVHKRAIWSSTIQSWPTLYSSDRASSTLGGASPAMEPATRCWLQSTFVLYVL</sequence>
<dbReference type="Pfam" id="PF16335">
    <property type="entry name" value="GtaA_6_Hairpin"/>
    <property type="match status" value="1"/>
</dbReference>
<dbReference type="Proteomes" id="UP000807306">
    <property type="component" value="Unassembled WGS sequence"/>
</dbReference>
<feature type="domain" description="Glutaminase A central" evidence="1">
    <location>
        <begin position="5"/>
        <end position="135"/>
    </location>
</feature>
<comment type="caution">
    <text evidence="2">The sequence shown here is derived from an EMBL/GenBank/DDBJ whole genome shotgun (WGS) entry which is preliminary data.</text>
</comment>
<dbReference type="EMBL" id="MU157833">
    <property type="protein sequence ID" value="KAF9531899.1"/>
    <property type="molecule type" value="Genomic_DNA"/>
</dbReference>
<reference evidence="2" key="1">
    <citation type="submission" date="2020-11" db="EMBL/GenBank/DDBJ databases">
        <authorList>
            <consortium name="DOE Joint Genome Institute"/>
            <person name="Ahrendt S."/>
            <person name="Riley R."/>
            <person name="Andreopoulos W."/>
            <person name="Labutti K."/>
            <person name="Pangilinan J."/>
            <person name="Ruiz-Duenas F.J."/>
            <person name="Barrasa J.M."/>
            <person name="Sanchez-Garcia M."/>
            <person name="Camarero S."/>
            <person name="Miyauchi S."/>
            <person name="Serrano A."/>
            <person name="Linde D."/>
            <person name="Babiker R."/>
            <person name="Drula E."/>
            <person name="Ayuso-Fernandez I."/>
            <person name="Pacheco R."/>
            <person name="Padilla G."/>
            <person name="Ferreira P."/>
            <person name="Barriuso J."/>
            <person name="Kellner H."/>
            <person name="Castanera R."/>
            <person name="Alfaro M."/>
            <person name="Ramirez L."/>
            <person name="Pisabarro A.G."/>
            <person name="Kuo A."/>
            <person name="Tritt A."/>
            <person name="Lipzen A."/>
            <person name="He G."/>
            <person name="Yan M."/>
            <person name="Ng V."/>
            <person name="Cullen D."/>
            <person name="Martin F."/>
            <person name="Rosso M.-N."/>
            <person name="Henrissat B."/>
            <person name="Hibbett D."/>
            <person name="Martinez A.T."/>
            <person name="Grigoriev I.V."/>
        </authorList>
    </citation>
    <scope>NUCLEOTIDE SEQUENCE</scope>
    <source>
        <strain evidence="2">CBS 506.95</strain>
    </source>
</reference>
<protein>
    <recommendedName>
        <fullName evidence="1">Glutaminase A central domain-containing protein</fullName>
    </recommendedName>
</protein>
<dbReference type="OrthoDB" id="3918848at2759"/>
<keyword evidence="3" id="KW-1185">Reference proteome</keyword>
<dbReference type="AlphaFoldDB" id="A0A9P6EMZ4"/>
<evidence type="ECO:0000313" key="2">
    <source>
        <dbReference type="EMBL" id="KAF9531899.1"/>
    </source>
</evidence>
<gene>
    <name evidence="2" type="ORF">CPB83DRAFT_46996</name>
</gene>
<organism evidence="2 3">
    <name type="scientific">Crepidotus variabilis</name>
    <dbReference type="NCBI Taxonomy" id="179855"/>
    <lineage>
        <taxon>Eukaryota</taxon>
        <taxon>Fungi</taxon>
        <taxon>Dikarya</taxon>
        <taxon>Basidiomycota</taxon>
        <taxon>Agaricomycotina</taxon>
        <taxon>Agaricomycetes</taxon>
        <taxon>Agaricomycetidae</taxon>
        <taxon>Agaricales</taxon>
        <taxon>Agaricineae</taxon>
        <taxon>Crepidotaceae</taxon>
        <taxon>Crepidotus</taxon>
    </lineage>
</organism>